<dbReference type="InterPro" id="IPR025588">
    <property type="entry name" value="YcxB-like_C"/>
</dbReference>
<evidence type="ECO:0000256" key="1">
    <source>
        <dbReference type="SAM" id="Phobius"/>
    </source>
</evidence>
<dbReference type="Pfam" id="PF14317">
    <property type="entry name" value="YcxB"/>
    <property type="match status" value="1"/>
</dbReference>
<evidence type="ECO:0000259" key="2">
    <source>
        <dbReference type="Pfam" id="PF14317"/>
    </source>
</evidence>
<keyword evidence="1" id="KW-0472">Membrane</keyword>
<feature type="transmembrane region" description="Helical" evidence="1">
    <location>
        <begin position="26"/>
        <end position="46"/>
    </location>
</feature>
<accession>A0A5P2G6W7</accession>
<keyword evidence="1" id="KW-1133">Transmembrane helix</keyword>
<dbReference type="Proteomes" id="UP000292424">
    <property type="component" value="Chromosome"/>
</dbReference>
<dbReference type="KEGG" id="arac:E0W69_015530"/>
<evidence type="ECO:0000313" key="3">
    <source>
        <dbReference type="EMBL" id="QES90009.1"/>
    </source>
</evidence>
<evidence type="ECO:0000313" key="4">
    <source>
        <dbReference type="Proteomes" id="UP000292424"/>
    </source>
</evidence>
<organism evidence="3 4">
    <name type="scientific">Rhizosphaericola mali</name>
    <dbReference type="NCBI Taxonomy" id="2545455"/>
    <lineage>
        <taxon>Bacteria</taxon>
        <taxon>Pseudomonadati</taxon>
        <taxon>Bacteroidota</taxon>
        <taxon>Chitinophagia</taxon>
        <taxon>Chitinophagales</taxon>
        <taxon>Chitinophagaceae</taxon>
        <taxon>Rhizosphaericola</taxon>
    </lineage>
</organism>
<feature type="domain" description="YcxB-like C-terminal" evidence="2">
    <location>
        <begin position="93"/>
        <end position="150"/>
    </location>
</feature>
<feature type="transmembrane region" description="Helical" evidence="1">
    <location>
        <begin position="52"/>
        <end position="72"/>
    </location>
</feature>
<dbReference type="OrthoDB" id="663382at2"/>
<dbReference type="RefSeq" id="WP_131330965.1">
    <property type="nucleotide sequence ID" value="NZ_CP044016.1"/>
</dbReference>
<dbReference type="AlphaFoldDB" id="A0A5P2G6W7"/>
<name>A0A5P2G6W7_9BACT</name>
<keyword evidence="1" id="KW-0812">Transmembrane</keyword>
<protein>
    <submittedName>
        <fullName evidence="3">YcxB family protein</fullName>
    </submittedName>
</protein>
<gene>
    <name evidence="3" type="ORF">E0W69_015530</name>
</gene>
<dbReference type="EMBL" id="CP044016">
    <property type="protein sequence ID" value="QES90009.1"/>
    <property type="molecule type" value="Genomic_DNA"/>
</dbReference>
<proteinExistence type="predicted"/>
<sequence>MQFSFTFQKNKVIQGLRYHFISRPEIKILLIVINVFAVISAILFYLKKVQPLPFLLSAFLWMILMIVIWMVLPRYIYSKSPIFKQELELTVNKNGLTIAMDGKQGEWTWPSFSSYFESPNFYHLYFSSRSFFLIPKDAVPANEVGEFKKLVAENIIREKVK</sequence>
<reference evidence="3 4" key="1">
    <citation type="submission" date="2019-09" db="EMBL/GenBank/DDBJ databases">
        <title>Complete genome sequence of Arachidicoccus sp. B3-10 isolated from apple orchard soil.</title>
        <authorList>
            <person name="Kim H.S."/>
            <person name="Han K.-I."/>
            <person name="Suh M.K."/>
            <person name="Lee K.C."/>
            <person name="Eom M.K."/>
            <person name="Kim J.-S."/>
            <person name="Kang S.W."/>
            <person name="Sin Y."/>
            <person name="Lee J.-S."/>
        </authorList>
    </citation>
    <scope>NUCLEOTIDE SEQUENCE [LARGE SCALE GENOMIC DNA]</scope>
    <source>
        <strain evidence="3 4">B3-10</strain>
    </source>
</reference>
<keyword evidence="4" id="KW-1185">Reference proteome</keyword>